<gene>
    <name evidence="1" type="ORF">YC6258_04060</name>
</gene>
<sequence>MDQILKGPFKITDEWQTIQLDKPLETLPYVQFLDVLINMDDYEYKHIEGTPDDPYRLMFDSFYKVSGSELIDIEIILVAASGKEFHTTYSAFGSTELYGKYYNHLGFGTNTDLGKFYYPQGIKIAALKIRSNVSMVVEFFWWHAYKYDMVKRQSWEDADPSKIVSFDYISDQ</sequence>
<dbReference type="RefSeq" id="WP_144407690.1">
    <property type="nucleotide sequence ID" value="NZ_CP007142.1"/>
</dbReference>
<dbReference type="AlphaFoldDB" id="A0A0C5VPA1"/>
<evidence type="ECO:0000313" key="1">
    <source>
        <dbReference type="EMBL" id="AJQ96096.1"/>
    </source>
</evidence>
<name>A0A0C5VPA1_9GAMM</name>
<dbReference type="KEGG" id="gsn:YC6258_04060"/>
<evidence type="ECO:0000313" key="2">
    <source>
        <dbReference type="Proteomes" id="UP000032266"/>
    </source>
</evidence>
<dbReference type="EMBL" id="CP007142">
    <property type="protein sequence ID" value="AJQ96096.1"/>
    <property type="molecule type" value="Genomic_DNA"/>
</dbReference>
<dbReference type="Proteomes" id="UP000032266">
    <property type="component" value="Chromosome"/>
</dbReference>
<dbReference type="OrthoDB" id="2679642at2"/>
<accession>A0A0C5VPA1</accession>
<dbReference type="HOGENOM" id="CLU_1364605_0_0_6"/>
<keyword evidence="2" id="KW-1185">Reference proteome</keyword>
<protein>
    <submittedName>
        <fullName evidence="1">Uncharacterized protein</fullName>
    </submittedName>
</protein>
<proteinExistence type="predicted"/>
<organism evidence="1 2">
    <name type="scientific">Gynuella sunshinyii YC6258</name>
    <dbReference type="NCBI Taxonomy" id="1445510"/>
    <lineage>
        <taxon>Bacteria</taxon>
        <taxon>Pseudomonadati</taxon>
        <taxon>Pseudomonadota</taxon>
        <taxon>Gammaproteobacteria</taxon>
        <taxon>Oceanospirillales</taxon>
        <taxon>Saccharospirillaceae</taxon>
        <taxon>Gynuella</taxon>
    </lineage>
</organism>
<reference evidence="1 2" key="1">
    <citation type="submission" date="2014-01" db="EMBL/GenBank/DDBJ databases">
        <title>Full genme sequencing of cellulolytic bacterium Gynuella sunshinyii YC6258T gen. nov., sp. nov.</title>
        <authorList>
            <person name="Khan H."/>
            <person name="Chung E.J."/>
            <person name="Chung Y.R."/>
        </authorList>
    </citation>
    <scope>NUCLEOTIDE SEQUENCE [LARGE SCALE GENOMIC DNA]</scope>
    <source>
        <strain evidence="1 2">YC6258</strain>
    </source>
</reference>